<keyword evidence="1" id="KW-0812">Transmembrane</keyword>
<feature type="transmembrane region" description="Helical" evidence="1">
    <location>
        <begin position="236"/>
        <end position="258"/>
    </location>
</feature>
<keyword evidence="3" id="KW-1185">Reference proteome</keyword>
<feature type="transmembrane region" description="Helical" evidence="1">
    <location>
        <begin position="270"/>
        <end position="292"/>
    </location>
</feature>
<gene>
    <name evidence="2" type="ORF">VTK73DRAFT_7183</name>
</gene>
<feature type="transmembrane region" description="Helical" evidence="1">
    <location>
        <begin position="192"/>
        <end position="216"/>
    </location>
</feature>
<dbReference type="Proteomes" id="UP001586593">
    <property type="component" value="Unassembled WGS sequence"/>
</dbReference>
<accession>A0ABR3WG22</accession>
<dbReference type="EMBL" id="JAZHXJ010000440">
    <property type="protein sequence ID" value="KAL1860750.1"/>
    <property type="molecule type" value="Genomic_DNA"/>
</dbReference>
<protein>
    <submittedName>
        <fullName evidence="2">Uncharacterized protein</fullName>
    </submittedName>
</protein>
<reference evidence="2 3" key="1">
    <citation type="journal article" date="2024" name="Commun. Biol.">
        <title>Comparative genomic analysis of thermophilic fungi reveals convergent evolutionary adaptations and gene losses.</title>
        <authorList>
            <person name="Steindorff A.S."/>
            <person name="Aguilar-Pontes M.V."/>
            <person name="Robinson A.J."/>
            <person name="Andreopoulos B."/>
            <person name="LaButti K."/>
            <person name="Kuo A."/>
            <person name="Mondo S."/>
            <person name="Riley R."/>
            <person name="Otillar R."/>
            <person name="Haridas S."/>
            <person name="Lipzen A."/>
            <person name="Grimwood J."/>
            <person name="Schmutz J."/>
            <person name="Clum A."/>
            <person name="Reid I.D."/>
            <person name="Moisan M.C."/>
            <person name="Butler G."/>
            <person name="Nguyen T.T.M."/>
            <person name="Dewar K."/>
            <person name="Conant G."/>
            <person name="Drula E."/>
            <person name="Henrissat B."/>
            <person name="Hansel C."/>
            <person name="Singer S."/>
            <person name="Hutchinson M.I."/>
            <person name="de Vries R.P."/>
            <person name="Natvig D.O."/>
            <person name="Powell A.J."/>
            <person name="Tsang A."/>
            <person name="Grigoriev I.V."/>
        </authorList>
    </citation>
    <scope>NUCLEOTIDE SEQUENCE [LARGE SCALE GENOMIC DNA]</scope>
    <source>
        <strain evidence="2 3">ATCC 24622</strain>
    </source>
</reference>
<proteinExistence type="predicted"/>
<name>A0ABR3WG22_9PEZI</name>
<sequence>MVATEVVDEAERRGGIFEGVIGRLDASCPFEGAGNVSSSRRHDEDLDFWANFLRPPISTRGGHITVEDPTVPAERPETLATGTAHDVLHIQPELASNVARHHFGTPYVGRSGDKYAFATAAGDQARKALLREIAENLMDERRRNSMVTSVANFGDWRWHLDGIAYDISEHQVIILRTGPRASPAAARRRHNAIVNACLLLGSVVMGLLPLAVVGGLSRFAPGSRSTVAQRAWTMSWLATGVLMGPLWYFSSTVTSLLYRNPESGFYARVMLLVWAVPAVGGMVSVAQMIWAYGSCVRLGGG</sequence>
<comment type="caution">
    <text evidence="2">The sequence shown here is derived from an EMBL/GenBank/DDBJ whole genome shotgun (WGS) entry which is preliminary data.</text>
</comment>
<evidence type="ECO:0000256" key="1">
    <source>
        <dbReference type="SAM" id="Phobius"/>
    </source>
</evidence>
<evidence type="ECO:0000313" key="3">
    <source>
        <dbReference type="Proteomes" id="UP001586593"/>
    </source>
</evidence>
<keyword evidence="1" id="KW-1133">Transmembrane helix</keyword>
<keyword evidence="1" id="KW-0472">Membrane</keyword>
<organism evidence="2 3">
    <name type="scientific">Phialemonium thermophilum</name>
    <dbReference type="NCBI Taxonomy" id="223376"/>
    <lineage>
        <taxon>Eukaryota</taxon>
        <taxon>Fungi</taxon>
        <taxon>Dikarya</taxon>
        <taxon>Ascomycota</taxon>
        <taxon>Pezizomycotina</taxon>
        <taxon>Sordariomycetes</taxon>
        <taxon>Sordariomycetidae</taxon>
        <taxon>Cephalothecales</taxon>
        <taxon>Cephalothecaceae</taxon>
        <taxon>Phialemonium</taxon>
    </lineage>
</organism>
<evidence type="ECO:0000313" key="2">
    <source>
        <dbReference type="EMBL" id="KAL1860750.1"/>
    </source>
</evidence>